<dbReference type="Gramene" id="Pp3c6_8290V3.1">
    <property type="protein sequence ID" value="Pp3c6_8290V3.1"/>
    <property type="gene ID" value="Pp3c6_8290"/>
</dbReference>
<keyword evidence="4" id="KW-1185">Reference proteome</keyword>
<feature type="compositionally biased region" description="Basic and acidic residues" evidence="1">
    <location>
        <begin position="141"/>
        <end position="152"/>
    </location>
</feature>
<protein>
    <submittedName>
        <fullName evidence="2 3">Uncharacterized protein</fullName>
    </submittedName>
</protein>
<name>A9TPT4_PHYPA</name>
<dbReference type="Proteomes" id="UP000006727">
    <property type="component" value="Chromosome 6"/>
</dbReference>
<sequence>MGSVDAEKDMAAPTESEARDESASVEEENAHAVVKSVDGVGEGEGEGKSVSVSPNEELNSKTSHDVLVEEGEKRVSDVSVSESVDVDAASMAVEPPMSTIQEPVAVSSSGDLEVDSSFVGDGLDATEKVGSWDLSEAVAKNGREVDDKEELRPYIPDEGQGEDVDAPAESVETIVEAPNSVEVSDGLSVPSGNVEDMPKDSQDAGDVVETLASGSDEVPSEGLPEGLDSEAQDRDVDGVDSEVHDSHAEGIDSEAQGAHAEEVDSEAQDPHAEGIDDVVAAAISAPLGEGLVTAEAVPASSDSAEEEPAVMKPEDICEESKELPLEGDVIESEGPHPVCVGGVERVVSELHYAPAEEVYELVEANTIEQPDEEPAESESMAAHSGNTEEKPVAVNSEDVPEMPTALENNAEENVSHHELPAEGLLNKAELPVEDVEDGSDAGTYANSVEKTAESESIPSPSDDVEEKSVETVSEDARAVLSASEIDGSEGASSETPAPGPSGTVENEGESVSSPSDDVEEKFVETVSEDVSAVPSVSESNDFEGSSSEITGPESSGNVEDEGKSVSSPSDDVEEKSVETVSEAVSAVPSASESDGKEGASSEITAPESTGNVENEGDGIAEEETHDDVEALVGTQPEESSANLESLSATANDVEDKAIDVSSSDLSEASAAIPPVSGENEDASPETPSQESADHALGEVVDAPVKDVHESTEVTVRNEPEEQTAEPESSVPSSDDVEDTSVDVKYDGISEMNASPESVVTPSDDAEVNVDDAIEVAPTSESADRESASTETDGISEAVDAPVAEIGDAKPDVDSSNLESVAAPSDPSRPPGEVKPEVSDSEMEEAIHTSLPAEEEPLDRMESSIPRQEQSEEGAAENEEETLSDVKETDAAEHSPKSSLLSERREDFGVTGGQTDRSLDVEELLQETVAELQNKGVSGDVEVNAGHVEGVSERANVIEEARPDALSVGANESETTTPLIAEELPIDQFIVSVPIEWADEDPSDAISEPRDEDSASVVATEAPETNEVAKISSDVNLNVDFNDIGFSEAPVTSDATQVSGDDVPKTEDSDNNATELVGAESHLLQTEVVNAEAASAAPKSVEDVSSLLHTEMTDEEIKLAALRDPESGIDVSDKSVLGETPSLETEVAHDESPTPLANASAESDANEVETASRDFNFSLFSKAFTSTKADQGASGESDHEVTPYLAAAVAAVSGEEEKSSDVLESDATPEETSSPPSVPEDESAPKSHDLDEVATSLHDVAGKTLEEAKTSDIGQNQESIAQSVAQIVIEDSTKAADSSEYISRVVQDVAQLAQDVGESDPNILPDTVARVWDYETASSPENEVAQPKQSTGLGTMVSLFVVWCVSLCATRLPSKHMPKPALKLAAEEVASVLHSNIQTQPAAPNQFVGTTSR</sequence>
<feature type="compositionally biased region" description="Basic and acidic residues" evidence="1">
    <location>
        <begin position="883"/>
        <end position="907"/>
    </location>
</feature>
<feature type="compositionally biased region" description="Acidic residues" evidence="1">
    <location>
        <begin position="870"/>
        <end position="882"/>
    </location>
</feature>
<dbReference type="STRING" id="3218.A9TPT4"/>
<feature type="compositionally biased region" description="Polar residues" evidence="1">
    <location>
        <begin position="98"/>
        <end position="110"/>
    </location>
</feature>
<feature type="compositionally biased region" description="Polar residues" evidence="1">
    <location>
        <begin position="601"/>
        <end position="612"/>
    </location>
</feature>
<evidence type="ECO:0000313" key="4">
    <source>
        <dbReference type="Proteomes" id="UP000006727"/>
    </source>
</evidence>
<feature type="region of interest" description="Disordered" evidence="1">
    <location>
        <begin position="294"/>
        <end position="318"/>
    </location>
</feature>
<gene>
    <name evidence="3" type="primary">LOC112283469</name>
    <name evidence="2" type="ORF">PHYPA_008669</name>
</gene>
<feature type="compositionally biased region" description="Basic and acidic residues" evidence="1">
    <location>
        <begin position="1"/>
        <end position="22"/>
    </location>
</feature>
<feature type="region of interest" description="Disordered" evidence="1">
    <location>
        <begin position="1"/>
        <end position="112"/>
    </location>
</feature>
<accession>A9TPT4</accession>
<feature type="compositionally biased region" description="Polar residues" evidence="1">
    <location>
        <begin position="534"/>
        <end position="557"/>
    </location>
</feature>
<dbReference type="EnsemblPlants" id="Pp3c6_8290V3.1">
    <property type="protein sequence ID" value="Pp3c6_8290V3.1"/>
    <property type="gene ID" value="Pp3c6_8290"/>
</dbReference>
<feature type="compositionally biased region" description="Acidic residues" evidence="1">
    <location>
        <begin position="763"/>
        <end position="773"/>
    </location>
</feature>
<feature type="compositionally biased region" description="Basic and acidic residues" evidence="1">
    <location>
        <begin position="466"/>
        <end position="477"/>
    </location>
</feature>
<reference evidence="2 4" key="1">
    <citation type="journal article" date="2008" name="Science">
        <title>The Physcomitrella genome reveals evolutionary insights into the conquest of land by plants.</title>
        <authorList>
            <person name="Rensing S."/>
            <person name="Lang D."/>
            <person name="Zimmer A."/>
            <person name="Terry A."/>
            <person name="Salamov A."/>
            <person name="Shapiro H."/>
            <person name="Nishiyama T."/>
            <person name="Perroud P.-F."/>
            <person name="Lindquist E."/>
            <person name="Kamisugi Y."/>
            <person name="Tanahashi T."/>
            <person name="Sakakibara K."/>
            <person name="Fujita T."/>
            <person name="Oishi K."/>
            <person name="Shin-I T."/>
            <person name="Kuroki Y."/>
            <person name="Toyoda A."/>
            <person name="Suzuki Y."/>
            <person name="Hashimoto A."/>
            <person name="Yamaguchi K."/>
            <person name="Sugano A."/>
            <person name="Kohara Y."/>
            <person name="Fujiyama A."/>
            <person name="Anterola A."/>
            <person name="Aoki S."/>
            <person name="Ashton N."/>
            <person name="Barbazuk W.B."/>
            <person name="Barker E."/>
            <person name="Bennetzen J."/>
            <person name="Bezanilla M."/>
            <person name="Blankenship R."/>
            <person name="Cho S.H."/>
            <person name="Dutcher S."/>
            <person name="Estelle M."/>
            <person name="Fawcett J.A."/>
            <person name="Gundlach H."/>
            <person name="Hanada K."/>
            <person name="Heyl A."/>
            <person name="Hicks K.A."/>
            <person name="Hugh J."/>
            <person name="Lohr M."/>
            <person name="Mayer K."/>
            <person name="Melkozernov A."/>
            <person name="Murata T."/>
            <person name="Nelson D."/>
            <person name="Pils B."/>
            <person name="Prigge M."/>
            <person name="Reiss B."/>
            <person name="Renner T."/>
            <person name="Rombauts S."/>
            <person name="Rushton P."/>
            <person name="Sanderfoot A."/>
            <person name="Schween G."/>
            <person name="Shiu S.-H."/>
            <person name="Stueber K."/>
            <person name="Theodoulou F.L."/>
            <person name="Tu H."/>
            <person name="Van de Peer Y."/>
            <person name="Verrier P.J."/>
            <person name="Waters E."/>
            <person name="Wood A."/>
            <person name="Yang L."/>
            <person name="Cove D."/>
            <person name="Cuming A."/>
            <person name="Hasebe M."/>
            <person name="Lucas S."/>
            <person name="Mishler D.B."/>
            <person name="Reski R."/>
            <person name="Grigoriev I."/>
            <person name="Quatrano R.S."/>
            <person name="Boore J.L."/>
        </authorList>
    </citation>
    <scope>NUCLEOTIDE SEQUENCE [LARGE SCALE GENOMIC DNA]</scope>
    <source>
        <strain evidence="3 4">cv. Gransden 2004</strain>
    </source>
</reference>
<feature type="region of interest" description="Disordered" evidence="1">
    <location>
        <begin position="1000"/>
        <end position="1024"/>
    </location>
</feature>
<proteinExistence type="predicted"/>
<evidence type="ECO:0000256" key="1">
    <source>
        <dbReference type="SAM" id="MobiDB-lite"/>
    </source>
</evidence>
<feature type="compositionally biased region" description="Basic and acidic residues" evidence="1">
    <location>
        <begin position="231"/>
        <end position="250"/>
    </location>
</feature>
<feature type="compositionally biased region" description="Acidic residues" evidence="1">
    <location>
        <begin position="614"/>
        <end position="626"/>
    </location>
</feature>
<dbReference type="EnsemblPlants" id="Pp3c6_8290V3.2">
    <property type="protein sequence ID" value="Pp3c6_8290V3.2"/>
    <property type="gene ID" value="Pp3c6_8290"/>
</dbReference>
<reference evidence="3" key="3">
    <citation type="submission" date="2020-12" db="UniProtKB">
        <authorList>
            <consortium name="EnsemblPlants"/>
        </authorList>
    </citation>
    <scope>IDENTIFICATION</scope>
</reference>
<organism evidence="2">
    <name type="scientific">Physcomitrium patens</name>
    <name type="common">Spreading-leaved earth moss</name>
    <name type="synonym">Physcomitrella patens</name>
    <dbReference type="NCBI Taxonomy" id="3218"/>
    <lineage>
        <taxon>Eukaryota</taxon>
        <taxon>Viridiplantae</taxon>
        <taxon>Streptophyta</taxon>
        <taxon>Embryophyta</taxon>
        <taxon>Bryophyta</taxon>
        <taxon>Bryophytina</taxon>
        <taxon>Bryopsida</taxon>
        <taxon>Funariidae</taxon>
        <taxon>Funariales</taxon>
        <taxon>Funariaceae</taxon>
        <taxon>Physcomitrium</taxon>
    </lineage>
</organism>
<feature type="region of interest" description="Disordered" evidence="1">
    <location>
        <begin position="362"/>
        <end position="918"/>
    </location>
</feature>
<dbReference type="GeneID" id="112283469"/>
<reference evidence="2 4" key="2">
    <citation type="journal article" date="2018" name="Plant J.">
        <title>The Physcomitrella patens chromosome-scale assembly reveals moss genome structure and evolution.</title>
        <authorList>
            <person name="Lang D."/>
            <person name="Ullrich K.K."/>
            <person name="Murat F."/>
            <person name="Fuchs J."/>
            <person name="Jenkins J."/>
            <person name="Haas F.B."/>
            <person name="Piednoel M."/>
            <person name="Gundlach H."/>
            <person name="Van Bel M."/>
            <person name="Meyberg R."/>
            <person name="Vives C."/>
            <person name="Morata J."/>
            <person name="Symeonidi A."/>
            <person name="Hiss M."/>
            <person name="Muchero W."/>
            <person name="Kamisugi Y."/>
            <person name="Saleh O."/>
            <person name="Blanc G."/>
            <person name="Decker E.L."/>
            <person name="van Gessel N."/>
            <person name="Grimwood J."/>
            <person name="Hayes R.D."/>
            <person name="Graham S.W."/>
            <person name="Gunter L.E."/>
            <person name="McDaniel S.F."/>
            <person name="Hoernstein S.N.W."/>
            <person name="Larsson A."/>
            <person name="Li F.W."/>
            <person name="Perroud P.F."/>
            <person name="Phillips J."/>
            <person name="Ranjan P."/>
            <person name="Rokshar D.S."/>
            <person name="Rothfels C.J."/>
            <person name="Schneider L."/>
            <person name="Shu S."/>
            <person name="Stevenson D.W."/>
            <person name="Thummler F."/>
            <person name="Tillich M."/>
            <person name="Villarreal Aguilar J.C."/>
            <person name="Widiez T."/>
            <person name="Wong G.K."/>
            <person name="Wymore A."/>
            <person name="Zhang Y."/>
            <person name="Zimmer A.D."/>
            <person name="Quatrano R.S."/>
            <person name="Mayer K.F.X."/>
            <person name="Goodstein D."/>
            <person name="Casacuberta J.M."/>
            <person name="Vandepoele K."/>
            <person name="Reski R."/>
            <person name="Cuming A.C."/>
            <person name="Tuskan G.A."/>
            <person name="Maumus F."/>
            <person name="Salse J."/>
            <person name="Schmutz J."/>
            <person name="Rensing S.A."/>
        </authorList>
    </citation>
    <scope>NUCLEOTIDE SEQUENCE [LARGE SCALE GENOMIC DNA]</scope>
    <source>
        <strain evidence="3 4">cv. Gransden 2004</strain>
    </source>
</reference>
<evidence type="ECO:0000313" key="2">
    <source>
        <dbReference type="EMBL" id="PNR52295.1"/>
    </source>
</evidence>
<feature type="compositionally biased region" description="Basic and acidic residues" evidence="1">
    <location>
        <begin position="703"/>
        <end position="719"/>
    </location>
</feature>
<feature type="region of interest" description="Disordered" evidence="1">
    <location>
        <begin position="140"/>
        <end position="274"/>
    </location>
</feature>
<dbReference type="Gramene" id="Pp3c6_8290V3.2">
    <property type="protein sequence ID" value="Pp3c6_8290V3.2"/>
    <property type="gene ID" value="Pp3c6_8290"/>
</dbReference>
<feature type="region of interest" description="Disordered" evidence="1">
    <location>
        <begin position="1047"/>
        <end position="1079"/>
    </location>
</feature>
<feature type="compositionally biased region" description="Polar residues" evidence="1">
    <location>
        <begin position="444"/>
        <end position="459"/>
    </location>
</feature>
<dbReference type="OMA" id="PTQTSMM"/>
<feature type="compositionally biased region" description="Polar residues" evidence="1">
    <location>
        <begin position="751"/>
        <end position="760"/>
    </location>
</feature>
<dbReference type="RefSeq" id="XP_024377920.1">
    <property type="nucleotide sequence ID" value="XM_024522152.2"/>
</dbReference>
<evidence type="ECO:0000313" key="3">
    <source>
        <dbReference type="EnsemblPlants" id="Pp3c6_8290V3.1"/>
    </source>
</evidence>
<dbReference type="KEGG" id="ppp:112283469"/>
<dbReference type="EMBL" id="ABEU02000006">
    <property type="protein sequence ID" value="PNR52295.1"/>
    <property type="molecule type" value="Genomic_DNA"/>
</dbReference>
<feature type="compositionally biased region" description="Basic and acidic residues" evidence="1">
    <location>
        <begin position="58"/>
        <end position="76"/>
    </location>
</feature>
<feature type="compositionally biased region" description="Low complexity" evidence="1">
    <location>
        <begin position="77"/>
        <end position="94"/>
    </location>
</feature>
<dbReference type="HOGENOM" id="CLU_271204_0_0_1"/>
<feature type="region of interest" description="Disordered" evidence="1">
    <location>
        <begin position="1118"/>
        <end position="1168"/>
    </location>
</feature>
<feature type="compositionally biased region" description="Low complexity" evidence="1">
    <location>
        <begin position="637"/>
        <end position="651"/>
    </location>
</feature>
<feature type="compositionally biased region" description="Low complexity" evidence="1">
    <location>
        <begin position="578"/>
        <end position="592"/>
    </location>
</feature>
<feature type="region of interest" description="Disordered" evidence="1">
    <location>
        <begin position="1205"/>
        <end position="1252"/>
    </location>
</feature>
<dbReference type="PaxDb" id="3218-PP1S282_74V6.1"/>